<evidence type="ECO:0000313" key="3">
    <source>
        <dbReference type="Proteomes" id="UP000824037"/>
    </source>
</evidence>
<accession>A0A9D2EEK6</accession>
<gene>
    <name evidence="2" type="ORF">H9815_11240</name>
</gene>
<comment type="caution">
    <text evidence="2">The sequence shown here is derived from an EMBL/GenBank/DDBJ whole genome shotgun (WGS) entry which is preliminary data.</text>
</comment>
<dbReference type="AlphaFoldDB" id="A0A9D2EEK6"/>
<dbReference type="Gene3D" id="2.60.120.260">
    <property type="entry name" value="Galactose-binding domain-like"/>
    <property type="match status" value="1"/>
</dbReference>
<name>A0A9D2EEK6_9MICO</name>
<reference evidence="2" key="2">
    <citation type="submission" date="2021-04" db="EMBL/GenBank/DDBJ databases">
        <authorList>
            <person name="Gilroy R."/>
        </authorList>
    </citation>
    <scope>NUCLEOTIDE SEQUENCE</scope>
    <source>
        <strain evidence="2">ChiGjej4B4-7305</strain>
    </source>
</reference>
<dbReference type="Pfam" id="PF14606">
    <property type="entry name" value="Lipase_GDSL_3"/>
    <property type="match status" value="1"/>
</dbReference>
<sequence>MSDAALEARETLRIDPADDSPYWRGALTWVADGEVKRPWRLPPERARRAHAPGLILVAQMAAGVRLELVTDATALRLPLTFDYETAGTLDILVDGQLAERVEFTPGSHTLSHDLPAGGHEVQIWLPQVGRTGVGTLALDGASHADPLPTRPRWITYGSSISQCSAAAGPSETWPAIVARRLGWDLVCLGMSGQCHLDPIVLRTIAALPADVISLCLGINMHNAGSFNERSFAPQASGFIEAVRDAHPGIPMAVITPIASPERETTASTAGLDLTWMRAALQEVVDVLAEDDSALHLINGPAVLGPDQAHLLPDGLHPDAEGYHLMGERLTERLSALV</sequence>
<dbReference type="InterPro" id="IPR036514">
    <property type="entry name" value="SGNH_hydro_sf"/>
</dbReference>
<reference evidence="2" key="1">
    <citation type="journal article" date="2021" name="PeerJ">
        <title>Extensive microbial diversity within the chicken gut microbiome revealed by metagenomics and culture.</title>
        <authorList>
            <person name="Gilroy R."/>
            <person name="Ravi A."/>
            <person name="Getino M."/>
            <person name="Pursley I."/>
            <person name="Horton D.L."/>
            <person name="Alikhan N.F."/>
            <person name="Baker D."/>
            <person name="Gharbi K."/>
            <person name="Hall N."/>
            <person name="Watson M."/>
            <person name="Adriaenssens E.M."/>
            <person name="Foster-Nyarko E."/>
            <person name="Jarju S."/>
            <person name="Secka A."/>
            <person name="Antonio M."/>
            <person name="Oren A."/>
            <person name="Chaudhuri R.R."/>
            <person name="La Ragione R."/>
            <person name="Hildebrand F."/>
            <person name="Pallen M.J."/>
        </authorList>
    </citation>
    <scope>NUCLEOTIDE SEQUENCE</scope>
    <source>
        <strain evidence="2">ChiGjej4B4-7305</strain>
    </source>
</reference>
<evidence type="ECO:0000313" key="2">
    <source>
        <dbReference type="EMBL" id="HIZ36343.1"/>
    </source>
</evidence>
<protein>
    <recommendedName>
        <fullName evidence="1">SGNH hydrolase-type esterase domain-containing protein</fullName>
    </recommendedName>
</protein>
<organism evidence="2 3">
    <name type="scientific">Candidatus Ruania gallistercoris</name>
    <dbReference type="NCBI Taxonomy" id="2838746"/>
    <lineage>
        <taxon>Bacteria</taxon>
        <taxon>Bacillati</taxon>
        <taxon>Actinomycetota</taxon>
        <taxon>Actinomycetes</taxon>
        <taxon>Micrococcales</taxon>
        <taxon>Ruaniaceae</taxon>
        <taxon>Ruania</taxon>
    </lineage>
</organism>
<dbReference type="InterPro" id="IPR013830">
    <property type="entry name" value="SGNH_hydro"/>
</dbReference>
<proteinExistence type="predicted"/>
<dbReference type="EMBL" id="DXBY01000192">
    <property type="protein sequence ID" value="HIZ36343.1"/>
    <property type="molecule type" value="Genomic_DNA"/>
</dbReference>
<feature type="domain" description="SGNH hydrolase-type esterase" evidence="1">
    <location>
        <begin position="154"/>
        <end position="321"/>
    </location>
</feature>
<dbReference type="Gene3D" id="3.40.50.1110">
    <property type="entry name" value="SGNH hydrolase"/>
    <property type="match status" value="1"/>
</dbReference>
<dbReference type="SUPFAM" id="SSF52266">
    <property type="entry name" value="SGNH hydrolase"/>
    <property type="match status" value="1"/>
</dbReference>
<evidence type="ECO:0000259" key="1">
    <source>
        <dbReference type="Pfam" id="PF14606"/>
    </source>
</evidence>
<dbReference type="Proteomes" id="UP000824037">
    <property type="component" value="Unassembled WGS sequence"/>
</dbReference>